<sequence length="1119" mass="131344">MKEFSANEEKRLFTFAAIYYKKESIKIKKTPFSNSINSEDKRVELEKIFEIDDKGFIINLDENEKDIIRFLFRETNFVFENDFNDKFSDESILHIASEHGNINFLLFFYEWLAEKINSENSDKSPEVVFNLITEKFTHYMSFNTINNRNSVVYKACQFGHVQILETIKLLIPKENFLDILKELDEGENNVLHHACKNGDTKTINFILCLNENGDLNIDGSLNKNRDLPIDLYLENLNPALNYEEEVLEIVEKLTIYWDIDELKVIPFNLQKCFKMNLHCIYKIIFEKLKNIFEIHVVKNKPELKNCFENNSMYLLNELLQAIIDKTTLDDIDKNHFNKLTDNLFTYAEMFVLDYHEGKNRDNILVDFVVDLFKYTCPLTSAFSPEIQLVGEKFLSLGLNCKAIEPNLYNVLFACIKNDNMELIETINKNVKKENLNEKDEFKLVYNCAKYNSIKCFNLMFIATKHSKLLNFMLQVDPEDGLIPINIAIKNNNFEMTKAIICYAKKAGYVKRMLRKQNSENFAAEFASNKLIEIVLREKHLMYNKNFQGETLMKILCTKGNIDMLEKIFEIYPNKEINLSLAHSFFEAIKYHRNEIVEFLLRKHSNKEIWDSVFFKDHYILTTIRKTVETIHYKSEDKSNNNAKSVSAINQDENKSISIKLEDKSAKKIEQFQSFTEKEMKYNILDWAIMNNNEESAKLIVEYADLHELELILADVQKDENDEMLLTFWKLISKMPSIAEICLDRLLDITERKEEYNLDFTLLDKFSLLEKYPHLVKKLSSNNSLNVMVENDCENLLKHPFVKIYMNLKWNNFTRLIYYGGLALYLFYVIMLTVFLILLKENNDTSFPFAIITFILSLFLLFIEIYQFVKLFRKYFSLENLIQIISFISSAVSSPPFGILTNEQRLQAGCIAVLFGFFSLGLYSKRIKNVGIYSIALMQVTETIIKFLLTMALYLIGFSIAFHILNNGSNFDLKWAWIVKTGFMMAGDFSYSELDEGLLKDISYFVMVLLLIVLVIAINNMLTSFAIKDTNEILDQAFLQQIKTEVEFFLMLEFNWNFEFLRKLLKVSTTQIILNGEKEKKEWRKYFKKLFKSNELILKNAYQNRSIPKAAECKFCKKEI</sequence>
<dbReference type="AlphaFoldDB" id="A0A814KJT6"/>
<dbReference type="Gene3D" id="1.25.40.20">
    <property type="entry name" value="Ankyrin repeat-containing domain"/>
    <property type="match status" value="2"/>
</dbReference>
<keyword evidence="8" id="KW-0812">Transmembrane</keyword>
<feature type="transmembrane region" description="Helical" evidence="8">
    <location>
        <begin position="844"/>
        <end position="868"/>
    </location>
</feature>
<keyword evidence="7" id="KW-0407">Ion channel</keyword>
<keyword evidence="8" id="KW-1133">Transmembrane helix</keyword>
<evidence type="ECO:0008006" key="11">
    <source>
        <dbReference type="Google" id="ProtNLM"/>
    </source>
</evidence>
<evidence type="ECO:0000256" key="5">
    <source>
        <dbReference type="ARBA" id="ARBA00023065"/>
    </source>
</evidence>
<keyword evidence="8" id="KW-0472">Membrane</keyword>
<dbReference type="GO" id="GO:0034220">
    <property type="term" value="P:monoatomic ion transmembrane transport"/>
    <property type="evidence" value="ECO:0007669"/>
    <property type="project" value="UniProtKB-KW"/>
</dbReference>
<keyword evidence="6" id="KW-0325">Glycoprotein</keyword>
<dbReference type="SUPFAM" id="SSF48403">
    <property type="entry name" value="Ankyrin repeat"/>
    <property type="match status" value="1"/>
</dbReference>
<dbReference type="EMBL" id="CAJNOC010005460">
    <property type="protein sequence ID" value="CAF1052916.1"/>
    <property type="molecule type" value="Genomic_DNA"/>
</dbReference>
<dbReference type="PANTHER" id="PTHR47143:SF1">
    <property type="entry name" value="ION_TRANS DOMAIN-CONTAINING PROTEIN"/>
    <property type="match status" value="1"/>
</dbReference>
<proteinExistence type="predicted"/>
<evidence type="ECO:0000256" key="1">
    <source>
        <dbReference type="ARBA" id="ARBA00022448"/>
    </source>
</evidence>
<evidence type="ECO:0000256" key="6">
    <source>
        <dbReference type="ARBA" id="ARBA00023180"/>
    </source>
</evidence>
<feature type="transmembrane region" description="Helical" evidence="8">
    <location>
        <begin position="815"/>
        <end position="838"/>
    </location>
</feature>
<keyword evidence="2" id="KW-0716">Sensory transduction</keyword>
<evidence type="ECO:0000313" key="9">
    <source>
        <dbReference type="EMBL" id="CAF1052916.1"/>
    </source>
</evidence>
<dbReference type="SMART" id="SM00248">
    <property type="entry name" value="ANK"/>
    <property type="match status" value="8"/>
</dbReference>
<dbReference type="InterPro" id="IPR002110">
    <property type="entry name" value="Ankyrin_rpt"/>
</dbReference>
<keyword evidence="10" id="KW-1185">Reference proteome</keyword>
<dbReference type="InterPro" id="IPR052076">
    <property type="entry name" value="TRP_cation_channel"/>
</dbReference>
<name>A0A814KJT6_9BILA</name>
<gene>
    <name evidence="9" type="ORF">OXX778_LOCUS18915</name>
</gene>
<dbReference type="Proteomes" id="UP000663879">
    <property type="component" value="Unassembled WGS sequence"/>
</dbReference>
<dbReference type="GO" id="GO:0022857">
    <property type="term" value="F:transmembrane transporter activity"/>
    <property type="evidence" value="ECO:0007669"/>
    <property type="project" value="TreeGrafter"/>
</dbReference>
<evidence type="ECO:0000256" key="7">
    <source>
        <dbReference type="ARBA" id="ARBA00023303"/>
    </source>
</evidence>
<dbReference type="OrthoDB" id="5402602at2759"/>
<keyword evidence="3" id="KW-0677">Repeat</keyword>
<accession>A0A814KJT6</accession>
<dbReference type="InterPro" id="IPR036770">
    <property type="entry name" value="Ankyrin_rpt-contain_sf"/>
</dbReference>
<evidence type="ECO:0000256" key="2">
    <source>
        <dbReference type="ARBA" id="ARBA00022606"/>
    </source>
</evidence>
<evidence type="ECO:0000256" key="8">
    <source>
        <dbReference type="SAM" id="Phobius"/>
    </source>
</evidence>
<keyword evidence="5" id="KW-0406">Ion transport</keyword>
<feature type="transmembrane region" description="Helical" evidence="8">
    <location>
        <begin position="905"/>
        <end position="922"/>
    </location>
</feature>
<comment type="caution">
    <text evidence="9">The sequence shown here is derived from an EMBL/GenBank/DDBJ whole genome shotgun (WGS) entry which is preliminary data.</text>
</comment>
<keyword evidence="1" id="KW-0813">Transport</keyword>
<keyword evidence="4" id="KW-0040">ANK repeat</keyword>
<evidence type="ECO:0000256" key="4">
    <source>
        <dbReference type="ARBA" id="ARBA00023043"/>
    </source>
</evidence>
<dbReference type="GO" id="GO:1902495">
    <property type="term" value="C:transmembrane transporter complex"/>
    <property type="evidence" value="ECO:0007669"/>
    <property type="project" value="TreeGrafter"/>
</dbReference>
<feature type="transmembrane region" description="Helical" evidence="8">
    <location>
        <begin position="943"/>
        <end position="964"/>
    </location>
</feature>
<dbReference type="Pfam" id="PF12796">
    <property type="entry name" value="Ank_2"/>
    <property type="match status" value="1"/>
</dbReference>
<evidence type="ECO:0000313" key="10">
    <source>
        <dbReference type="Proteomes" id="UP000663879"/>
    </source>
</evidence>
<evidence type="ECO:0000256" key="3">
    <source>
        <dbReference type="ARBA" id="ARBA00022737"/>
    </source>
</evidence>
<organism evidence="9 10">
    <name type="scientific">Brachionus calyciflorus</name>
    <dbReference type="NCBI Taxonomy" id="104777"/>
    <lineage>
        <taxon>Eukaryota</taxon>
        <taxon>Metazoa</taxon>
        <taxon>Spiralia</taxon>
        <taxon>Gnathifera</taxon>
        <taxon>Rotifera</taxon>
        <taxon>Eurotatoria</taxon>
        <taxon>Monogononta</taxon>
        <taxon>Pseudotrocha</taxon>
        <taxon>Ploima</taxon>
        <taxon>Brachionidae</taxon>
        <taxon>Brachionus</taxon>
    </lineage>
</organism>
<dbReference type="PANTHER" id="PTHR47143">
    <property type="entry name" value="TRANSIENT RECEPTOR POTENTIAL CATION CHANNEL PROTEIN PAINLESS"/>
    <property type="match status" value="1"/>
</dbReference>
<protein>
    <recommendedName>
        <fullName evidence="11">Ion transport domain-containing protein</fullName>
    </recommendedName>
</protein>
<reference evidence="9" key="1">
    <citation type="submission" date="2021-02" db="EMBL/GenBank/DDBJ databases">
        <authorList>
            <person name="Nowell W R."/>
        </authorList>
    </citation>
    <scope>NUCLEOTIDE SEQUENCE</scope>
    <source>
        <strain evidence="9">Ploen Becks lab</strain>
    </source>
</reference>
<feature type="transmembrane region" description="Helical" evidence="8">
    <location>
        <begin position="1001"/>
        <end position="1021"/>
    </location>
</feature>